<dbReference type="GO" id="GO:0003723">
    <property type="term" value="F:RNA binding"/>
    <property type="evidence" value="ECO:0007669"/>
    <property type="project" value="InterPro"/>
</dbReference>
<comment type="similarity">
    <text evidence="3 9">Belongs to the snRNP core protein family.</text>
</comment>
<dbReference type="PIR" id="C90115">
    <property type="entry name" value="C90115"/>
</dbReference>
<keyword evidence="8 9" id="KW-0687">Ribonucleoprotein</keyword>
<dbReference type="Proteomes" id="UP000242167">
    <property type="component" value="Nucleomorph 2"/>
</dbReference>
<name>Q9AVX5_GUITH</name>
<evidence type="ECO:0000256" key="3">
    <source>
        <dbReference type="ARBA" id="ARBA00008146"/>
    </source>
</evidence>
<dbReference type="GO" id="GO:0005829">
    <property type="term" value="C:cytosol"/>
    <property type="evidence" value="ECO:0007669"/>
    <property type="project" value="UniProtKB-SubCell"/>
</dbReference>
<dbReference type="PROSITE" id="PS52002">
    <property type="entry name" value="SM"/>
    <property type="match status" value="1"/>
</dbReference>
<accession>Q9AVX5</accession>
<dbReference type="Gene3D" id="2.30.30.100">
    <property type="match status" value="1"/>
</dbReference>
<evidence type="ECO:0000256" key="7">
    <source>
        <dbReference type="ARBA" id="ARBA00023242"/>
    </source>
</evidence>
<comment type="subcellular location">
    <subcellularLocation>
        <location evidence="2">Cytoplasm</location>
        <location evidence="2">Cytosol</location>
    </subcellularLocation>
    <subcellularLocation>
        <location evidence="1 9">Nucleus</location>
    </subcellularLocation>
</comment>
<evidence type="ECO:0000256" key="5">
    <source>
        <dbReference type="ARBA" id="ARBA00022664"/>
    </source>
</evidence>
<dbReference type="InterPro" id="IPR027248">
    <property type="entry name" value="Sm_D2"/>
</dbReference>
<dbReference type="InterPro" id="IPR010920">
    <property type="entry name" value="LSM_dom_sf"/>
</dbReference>
<keyword evidence="5 9" id="KW-0507">mRNA processing</keyword>
<keyword evidence="6 9" id="KW-0508">mRNA splicing</keyword>
<dbReference type="GO" id="GO:0030532">
    <property type="term" value="C:small nuclear ribonucleoprotein complex"/>
    <property type="evidence" value="ECO:0007669"/>
    <property type="project" value="InterPro"/>
</dbReference>
<keyword evidence="4" id="KW-0963">Cytoplasm</keyword>
<evidence type="ECO:0000256" key="6">
    <source>
        <dbReference type="ARBA" id="ARBA00023187"/>
    </source>
</evidence>
<evidence type="ECO:0000313" key="12">
    <source>
        <dbReference type="Proteomes" id="UP000242167"/>
    </source>
</evidence>
<dbReference type="InterPro" id="IPR001163">
    <property type="entry name" value="Sm_dom_euk/arc"/>
</dbReference>
<feature type="domain" description="Sm" evidence="10">
    <location>
        <begin position="4"/>
        <end position="82"/>
    </location>
</feature>
<dbReference type="RefSeq" id="XP_001713312.1">
    <property type="nucleotide sequence ID" value="XM_001713260.1"/>
</dbReference>
<dbReference type="Pfam" id="PF01423">
    <property type="entry name" value="LSM"/>
    <property type="match status" value="1"/>
</dbReference>
<dbReference type="GO" id="GO:0008380">
    <property type="term" value="P:RNA splicing"/>
    <property type="evidence" value="ECO:0007669"/>
    <property type="project" value="UniProtKB-KW"/>
</dbReference>
<dbReference type="InterPro" id="IPR047575">
    <property type="entry name" value="Sm"/>
</dbReference>
<reference evidence="11 12" key="1">
    <citation type="journal article" date="2001" name="Nature">
        <title>The highly reduced genome of an enslaved algal nucleus.</title>
        <authorList>
            <person name="Douglas S."/>
            <person name="Zauner S."/>
            <person name="Fraunholz M."/>
            <person name="Beaton M."/>
            <person name="Penny S."/>
            <person name="Deng L."/>
            <person name="Wu X."/>
            <person name="Reith M."/>
            <person name="Cavalier-Smith T."/>
            <person name="Maier U."/>
        </authorList>
    </citation>
    <scope>NUCLEOTIDE SEQUENCE [LARGE SCALE GENOMIC DNA]</scope>
</reference>
<dbReference type="SUPFAM" id="SSF50182">
    <property type="entry name" value="Sm-like ribonucleoproteins"/>
    <property type="match status" value="1"/>
</dbReference>
<evidence type="ECO:0000256" key="4">
    <source>
        <dbReference type="ARBA" id="ARBA00022490"/>
    </source>
</evidence>
<gene>
    <name evidence="11" type="primary">snrpD2</name>
</gene>
<sequence>MIPFDYISGCVRNDKSVMIILRNNKRMIGKIINYDKHLNLLLENVNEIKFVGENFSELIKIKSKFIPKVFLRGDNIVLILII</sequence>
<dbReference type="AlphaFoldDB" id="Q9AVX5"/>
<protein>
    <recommendedName>
        <fullName evidence="9">Small nuclear ribonucleoprotein Sm D2</fullName>
        <shortName evidence="9">Sm-D2</shortName>
    </recommendedName>
    <alternativeName>
        <fullName evidence="9">snRNP core protein D2</fullName>
    </alternativeName>
</protein>
<proteinExistence type="inferred from homology"/>
<dbReference type="EMBL" id="AJ010592">
    <property type="protein sequence ID" value="CAC27096.1"/>
    <property type="molecule type" value="Genomic_DNA"/>
</dbReference>
<dbReference type="GeneID" id="857526"/>
<dbReference type="PANTHER" id="PTHR12777">
    <property type="entry name" value="SMALL NUCLEAR RIBONUCLEOPROTEIN SM D2"/>
    <property type="match status" value="1"/>
</dbReference>
<dbReference type="GO" id="GO:0006397">
    <property type="term" value="P:mRNA processing"/>
    <property type="evidence" value="ECO:0007669"/>
    <property type="project" value="UniProtKB-KW"/>
</dbReference>
<keyword evidence="7 9" id="KW-0539">Nucleus</keyword>
<evidence type="ECO:0000256" key="9">
    <source>
        <dbReference type="RuleBase" id="RU365051"/>
    </source>
</evidence>
<evidence type="ECO:0000313" key="11">
    <source>
        <dbReference type="EMBL" id="CAC27096.1"/>
    </source>
</evidence>
<evidence type="ECO:0000259" key="10">
    <source>
        <dbReference type="PROSITE" id="PS52002"/>
    </source>
</evidence>
<dbReference type="SMART" id="SM00651">
    <property type="entry name" value="Sm"/>
    <property type="match status" value="1"/>
</dbReference>
<evidence type="ECO:0000256" key="2">
    <source>
        <dbReference type="ARBA" id="ARBA00004514"/>
    </source>
</evidence>
<organism evidence="11 12">
    <name type="scientific">Guillardia theta</name>
    <name type="common">Cryptophyte</name>
    <name type="synonym">Cryptomonas phi</name>
    <dbReference type="NCBI Taxonomy" id="55529"/>
    <lineage>
        <taxon>Eukaryota</taxon>
        <taxon>Cryptophyceae</taxon>
        <taxon>Pyrenomonadales</taxon>
        <taxon>Geminigeraceae</taxon>
        <taxon>Guillardia</taxon>
    </lineage>
</organism>
<evidence type="ECO:0000256" key="8">
    <source>
        <dbReference type="ARBA" id="ARBA00023274"/>
    </source>
</evidence>
<evidence type="ECO:0000256" key="1">
    <source>
        <dbReference type="ARBA" id="ARBA00004123"/>
    </source>
</evidence>
<dbReference type="GO" id="GO:0000428">
    <property type="term" value="C:DNA-directed RNA polymerase complex"/>
    <property type="evidence" value="ECO:0007669"/>
    <property type="project" value="UniProtKB-KW"/>
</dbReference>